<evidence type="ECO:0000313" key="1">
    <source>
        <dbReference type="EMBL" id="EME87896.1"/>
    </source>
</evidence>
<keyword evidence="2" id="KW-1185">Reference proteome</keyword>
<dbReference type="HOGENOM" id="CLU_078556_2_0_1"/>
<dbReference type="AlphaFoldDB" id="N1Q821"/>
<sequence>MNADLFLSGCGVVQYIATDEAQTKGSCTIFPKNATETIKDGSSDSWTLAVPVEKTPKVFGGIALRSASPIHFANVNAAELQFFLNKNTSTYCPSGVEGLDCSAFNSNQTIFTQAVNSTTLSLDVTVPGGQQVYVTDCDEKSGQLAGELKFTQAHPAFTPGPALYEGFTISAAGDLQFENKDWFACPINEPNSGYGIWSVARLEGSNAGEGCLGFSFRVVELDEKVKTAWQYS</sequence>
<dbReference type="OrthoDB" id="5430620at2759"/>
<gene>
    <name evidence="1" type="ORF">MYCFIDRAFT_27473</name>
</gene>
<dbReference type="PANTHER" id="PTHR42047:SF1">
    <property type="entry name" value="PROTEIN, PUTATIVE (AFU_ORTHOLOGUE AFUA_6G03560)-RELATED"/>
    <property type="match status" value="1"/>
</dbReference>
<evidence type="ECO:0008006" key="3">
    <source>
        <dbReference type="Google" id="ProtNLM"/>
    </source>
</evidence>
<dbReference type="VEuPathDB" id="FungiDB:MYCFIDRAFT_27473"/>
<dbReference type="PANTHER" id="PTHR42047">
    <property type="entry name" value="PROTEIN, PUTATIVE (AFU_ORTHOLOGUE AFUA_6G03560)-RELATED"/>
    <property type="match status" value="1"/>
</dbReference>
<dbReference type="KEGG" id="pfj:MYCFIDRAFT_27473"/>
<evidence type="ECO:0000313" key="2">
    <source>
        <dbReference type="Proteomes" id="UP000016932"/>
    </source>
</evidence>
<dbReference type="GeneID" id="19338575"/>
<dbReference type="RefSeq" id="XP_007919823.1">
    <property type="nucleotide sequence ID" value="XM_007921632.1"/>
</dbReference>
<dbReference type="eggNOG" id="ENOG502S6B1">
    <property type="taxonomic scope" value="Eukaryota"/>
</dbReference>
<dbReference type="InterPro" id="IPR052820">
    <property type="entry name" value="PhiA_domain"/>
</dbReference>
<dbReference type="Proteomes" id="UP000016932">
    <property type="component" value="Unassembled WGS sequence"/>
</dbReference>
<organism evidence="1 2">
    <name type="scientific">Pseudocercospora fijiensis (strain CIRAD86)</name>
    <name type="common">Black leaf streak disease fungus</name>
    <name type="synonym">Mycosphaerella fijiensis</name>
    <dbReference type="NCBI Taxonomy" id="383855"/>
    <lineage>
        <taxon>Eukaryota</taxon>
        <taxon>Fungi</taxon>
        <taxon>Dikarya</taxon>
        <taxon>Ascomycota</taxon>
        <taxon>Pezizomycotina</taxon>
        <taxon>Dothideomycetes</taxon>
        <taxon>Dothideomycetidae</taxon>
        <taxon>Mycosphaerellales</taxon>
        <taxon>Mycosphaerellaceae</taxon>
        <taxon>Pseudocercospora</taxon>
    </lineage>
</organism>
<accession>N1Q821</accession>
<reference evidence="1 2" key="1">
    <citation type="journal article" date="2012" name="PLoS Pathog.">
        <title>Diverse lifestyles and strategies of plant pathogenesis encoded in the genomes of eighteen Dothideomycetes fungi.</title>
        <authorList>
            <person name="Ohm R.A."/>
            <person name="Feau N."/>
            <person name="Henrissat B."/>
            <person name="Schoch C.L."/>
            <person name="Horwitz B.A."/>
            <person name="Barry K.W."/>
            <person name="Condon B.J."/>
            <person name="Copeland A.C."/>
            <person name="Dhillon B."/>
            <person name="Glaser F."/>
            <person name="Hesse C.N."/>
            <person name="Kosti I."/>
            <person name="LaButti K."/>
            <person name="Lindquist E.A."/>
            <person name="Lucas S."/>
            <person name="Salamov A.A."/>
            <person name="Bradshaw R.E."/>
            <person name="Ciuffetti L."/>
            <person name="Hamelin R.C."/>
            <person name="Kema G.H.J."/>
            <person name="Lawrence C."/>
            <person name="Scott J.A."/>
            <person name="Spatafora J.W."/>
            <person name="Turgeon B.G."/>
            <person name="de Wit P.J.G.M."/>
            <person name="Zhong S."/>
            <person name="Goodwin S.B."/>
            <person name="Grigoriev I.V."/>
        </authorList>
    </citation>
    <scope>NUCLEOTIDE SEQUENCE [LARGE SCALE GENOMIC DNA]</scope>
    <source>
        <strain evidence="1 2">CIRAD86</strain>
    </source>
</reference>
<proteinExistence type="predicted"/>
<protein>
    <recommendedName>
        <fullName evidence="3">Ubiquitin 3 binding protein But2 C-terminal domain-containing protein</fullName>
    </recommendedName>
</protein>
<name>N1Q821_PSEFD</name>
<dbReference type="EMBL" id="KB446555">
    <property type="protein sequence ID" value="EME87896.1"/>
    <property type="molecule type" value="Genomic_DNA"/>
</dbReference>